<keyword evidence="1" id="KW-0479">Metal-binding</keyword>
<keyword evidence="1" id="KW-0863">Zinc-finger</keyword>
<feature type="compositionally biased region" description="Basic and acidic residues" evidence="2">
    <location>
        <begin position="401"/>
        <end position="417"/>
    </location>
</feature>
<sequence>MRGETERRPATQPVLPNYPAVPEAAPVNSVGGGSGSTEDSLPALLAKRDDWRAENLPGTSTPNTGWGGTPRAGKGSDTPVVGGARGTNPDGGVHGGERSGIPSVVAGHGMGDAWPELQGGGRGEIIGLSPDHGGERLQRLQLAEASQLEDLEGACDRLEEAMARMKNVRWGSAIVSGEASASTVREVGDEKRRGDERFDHSWTPRAQSPGPGWIWIPKGCISLEEYYPSHLEDIRRFGHAARKIRVHPKPPPLTKSFAQAVHGRSMANREIQRFPGKRRQEEWRYEDWMDEDDLPGGDLRQEQDLRIQLQRGSRFQGEDERGGYKGRRVEGSSARGDQGEWDQDRFGGRGPNQGDREQSRFGGKGFNQGMPEYSRPQGQQGSWYPGQQSGPSRQARQQGQEQRKDDHKGGLQKEGMRPKVPSDIKCYRCLQLGHQQFDCENEPVCYKCKQSGHMAVDCKNVSNKRLKMYGFGIPGQGFYSIDIPEVEVKTYLATGLLTILEGVATEEKLDQELKNLVQNKWDFRVKKMAYKNIWWFSLIRTLWKGTLERSNADPEASSVLQTVWIRISNVPGPAREVDIVKEIAALVAEPLVVDEVSLIRAGPVRFQGRCRNPAAIKGDLEFFFNGTGVLLGFEVEGKPDGSFDKDKDRPFRGDNSKKSSSKFDRFGKIDKEMDFQQGWFYGGTAGGMKTGDEGSVEMPVNVADGDNTLRSDNEQQIVVHGLDGSYLMDKNKWPKLTLPLEAIETDPTEALTQEESLISGANKGGGLDSSDISKGVSHHSDVFEAEDMMDSQSVLSKDSDLEKETAGWQLSKSKKKRKGTRKQVMVAIRTSSRVPRDGIPIATKAANRIKALNDTIGTSSKNPFMILNNTSNDAIGKVIIDLDIEVEDLEEQLDVFRVEENARAAIAEANYKSFLEKQKFRDASQNDEQLADLTMEVISNIQRNHSQSSLRGEKQWLHKEGFQGMVSDKWKDFRAKLKDQTYSLDIWNGCLQALRKYLRGWHLNLIGTQRENKLCITKRIQEIDLLAESRLLDMIEWEERIDLEKQLEELNNLEEIYWK</sequence>
<dbReference type="PROSITE" id="PS50158">
    <property type="entry name" value="ZF_CCHC"/>
    <property type="match status" value="2"/>
</dbReference>
<dbReference type="InterPro" id="IPR001878">
    <property type="entry name" value="Znf_CCHC"/>
</dbReference>
<feature type="domain" description="CCHC-type" evidence="3">
    <location>
        <begin position="425"/>
        <end position="441"/>
    </location>
</feature>
<accession>A0A811QGR3</accession>
<protein>
    <recommendedName>
        <fullName evidence="3">CCHC-type domain-containing protein</fullName>
    </recommendedName>
</protein>
<dbReference type="OrthoDB" id="420169at2759"/>
<dbReference type="EMBL" id="CAJGYO010000010">
    <property type="protein sequence ID" value="CAD6258196.1"/>
    <property type="molecule type" value="Genomic_DNA"/>
</dbReference>
<dbReference type="Pfam" id="PF00098">
    <property type="entry name" value="zf-CCHC"/>
    <property type="match status" value="1"/>
</dbReference>
<feature type="region of interest" description="Disordered" evidence="2">
    <location>
        <begin position="641"/>
        <end position="663"/>
    </location>
</feature>
<dbReference type="Gene3D" id="4.10.60.10">
    <property type="entry name" value="Zinc finger, CCHC-type"/>
    <property type="match status" value="1"/>
</dbReference>
<dbReference type="SMART" id="SM00343">
    <property type="entry name" value="ZnF_C2HC"/>
    <property type="match status" value="2"/>
</dbReference>
<feature type="compositionally biased region" description="Basic and acidic residues" evidence="2">
    <location>
        <begin position="316"/>
        <end position="330"/>
    </location>
</feature>
<feature type="compositionally biased region" description="Basic residues" evidence="2">
    <location>
        <begin position="812"/>
        <end position="821"/>
    </location>
</feature>
<evidence type="ECO:0000259" key="3">
    <source>
        <dbReference type="PROSITE" id="PS50158"/>
    </source>
</evidence>
<proteinExistence type="predicted"/>
<evidence type="ECO:0000313" key="5">
    <source>
        <dbReference type="Proteomes" id="UP000604825"/>
    </source>
</evidence>
<dbReference type="GO" id="GO:0003676">
    <property type="term" value="F:nucleic acid binding"/>
    <property type="evidence" value="ECO:0007669"/>
    <property type="project" value="InterPro"/>
</dbReference>
<dbReference type="InterPro" id="IPR036875">
    <property type="entry name" value="Znf_CCHC_sf"/>
</dbReference>
<dbReference type="Proteomes" id="UP000604825">
    <property type="component" value="Unassembled WGS sequence"/>
</dbReference>
<feature type="region of interest" description="Disordered" evidence="2">
    <location>
        <begin position="308"/>
        <end position="417"/>
    </location>
</feature>
<evidence type="ECO:0000313" key="4">
    <source>
        <dbReference type="EMBL" id="CAD6258196.1"/>
    </source>
</evidence>
<feature type="compositionally biased region" description="Basic and acidic residues" evidence="2">
    <location>
        <begin position="186"/>
        <end position="202"/>
    </location>
</feature>
<organism evidence="4 5">
    <name type="scientific">Miscanthus lutarioriparius</name>
    <dbReference type="NCBI Taxonomy" id="422564"/>
    <lineage>
        <taxon>Eukaryota</taxon>
        <taxon>Viridiplantae</taxon>
        <taxon>Streptophyta</taxon>
        <taxon>Embryophyta</taxon>
        <taxon>Tracheophyta</taxon>
        <taxon>Spermatophyta</taxon>
        <taxon>Magnoliopsida</taxon>
        <taxon>Liliopsida</taxon>
        <taxon>Poales</taxon>
        <taxon>Poaceae</taxon>
        <taxon>PACMAD clade</taxon>
        <taxon>Panicoideae</taxon>
        <taxon>Andropogonodae</taxon>
        <taxon>Andropogoneae</taxon>
        <taxon>Saccharinae</taxon>
        <taxon>Miscanthus</taxon>
    </lineage>
</organism>
<evidence type="ECO:0000256" key="1">
    <source>
        <dbReference type="PROSITE-ProRule" id="PRU00047"/>
    </source>
</evidence>
<keyword evidence="1" id="KW-0862">Zinc</keyword>
<name>A0A811QGR3_9POAL</name>
<reference evidence="4" key="1">
    <citation type="submission" date="2020-10" db="EMBL/GenBank/DDBJ databases">
        <authorList>
            <person name="Han B."/>
            <person name="Lu T."/>
            <person name="Zhao Q."/>
            <person name="Huang X."/>
            <person name="Zhao Y."/>
        </authorList>
    </citation>
    <scope>NUCLEOTIDE SEQUENCE</scope>
</reference>
<evidence type="ECO:0000256" key="2">
    <source>
        <dbReference type="SAM" id="MobiDB-lite"/>
    </source>
</evidence>
<dbReference type="AlphaFoldDB" id="A0A811QGR3"/>
<dbReference type="PANTHER" id="PTHR33170">
    <property type="entry name" value="DUF4283 DOMAIN-CONTAINING PROTEIN-RELATED"/>
    <property type="match status" value="1"/>
</dbReference>
<feature type="region of interest" description="Disordered" evidence="2">
    <location>
        <begin position="181"/>
        <end position="204"/>
    </location>
</feature>
<dbReference type="PANTHER" id="PTHR33170:SF2">
    <property type="entry name" value="OS12G0531500 PROTEIN"/>
    <property type="match status" value="1"/>
</dbReference>
<comment type="caution">
    <text evidence="4">The sequence shown here is derived from an EMBL/GenBank/DDBJ whole genome shotgun (WGS) entry which is preliminary data.</text>
</comment>
<dbReference type="SUPFAM" id="SSF57756">
    <property type="entry name" value="Retrovirus zinc finger-like domains"/>
    <property type="match status" value="1"/>
</dbReference>
<keyword evidence="5" id="KW-1185">Reference proteome</keyword>
<dbReference type="GO" id="GO:0008270">
    <property type="term" value="F:zinc ion binding"/>
    <property type="evidence" value="ECO:0007669"/>
    <property type="project" value="UniProtKB-KW"/>
</dbReference>
<feature type="compositionally biased region" description="Polar residues" evidence="2">
    <location>
        <begin position="376"/>
        <end position="400"/>
    </location>
</feature>
<feature type="domain" description="CCHC-type" evidence="3">
    <location>
        <begin position="445"/>
        <end position="460"/>
    </location>
</feature>
<feature type="region of interest" description="Disordered" evidence="2">
    <location>
        <begin position="789"/>
        <end position="822"/>
    </location>
</feature>
<feature type="region of interest" description="Disordered" evidence="2">
    <location>
        <begin position="1"/>
        <end position="79"/>
    </location>
</feature>
<gene>
    <name evidence="4" type="ORF">NCGR_LOCUS41676</name>
</gene>